<comment type="caution">
    <text evidence="3">The sequence shown here is derived from an EMBL/GenBank/DDBJ whole genome shotgun (WGS) entry which is preliminary data.</text>
</comment>
<dbReference type="CDD" id="cd00118">
    <property type="entry name" value="LysM"/>
    <property type="match status" value="1"/>
</dbReference>
<evidence type="ECO:0000313" key="3">
    <source>
        <dbReference type="EMBL" id="PCE26645.1"/>
    </source>
</evidence>
<dbReference type="Gene3D" id="2.60.40.10">
    <property type="entry name" value="Immunoglobulins"/>
    <property type="match status" value="1"/>
</dbReference>
<sequence>MGSAQRTSGVPSLRAARLRAAALGAACLLAAAVAAQPAAAQSRARAAGKTVVYTTRAGDTLYDVAERYLQGPDDWQVLAQMNGVPAPKRLQPGLALKLPVARLRKEQLSVRVVAVQGAAERASGEAFAPLAVDATLTEGDRVRTGANGFVTLELADGTHMSLPPDSQLDLKTLRRTVLTGTLDREFELTRGAVDSEVTHLKKRDDRFQIRSPSVVAGVRGTHFRVNYDAAGNATTRVEVLDGAVGVARSQRPAGATLVPANYGSVATSSGAIGAPVELLPAPALAAPGKVQDEPDVAFELAPLARARAYHVQLAHDAGLIDLFSQTRTDTPRAVFRNVPNGTYFVRISAIDDNGLEGRPRTYAFERRLMGLDATATPGPGGYAFRWSSNGAAANARYRFLLSRSKDLSAPVVDEVGLQARQITVAHLPPGEYFWAVIVEEFDGGRFYEKMSPVGAFTLSR</sequence>
<evidence type="ECO:0000313" key="4">
    <source>
        <dbReference type="Proteomes" id="UP000217994"/>
    </source>
</evidence>
<dbReference type="InterPro" id="IPR016930">
    <property type="entry name" value="UCP029644"/>
</dbReference>
<dbReference type="GeneID" id="69001914"/>
<feature type="domain" description="LysM" evidence="2">
    <location>
        <begin position="51"/>
        <end position="98"/>
    </location>
</feature>
<dbReference type="PROSITE" id="PS51782">
    <property type="entry name" value="LYSM"/>
    <property type="match status" value="1"/>
</dbReference>
<dbReference type="EMBL" id="MTZU01000102">
    <property type="protein sequence ID" value="PCE26645.1"/>
    <property type="molecule type" value="Genomic_DNA"/>
</dbReference>
<evidence type="ECO:0000256" key="1">
    <source>
        <dbReference type="SAM" id="SignalP"/>
    </source>
</evidence>
<dbReference type="InterPro" id="IPR013783">
    <property type="entry name" value="Ig-like_fold"/>
</dbReference>
<dbReference type="PANTHER" id="PTHR38731">
    <property type="entry name" value="LIPL45-RELATED LIPOPROTEIN-RELATED"/>
    <property type="match status" value="1"/>
</dbReference>
<evidence type="ECO:0000259" key="2">
    <source>
        <dbReference type="PROSITE" id="PS51782"/>
    </source>
</evidence>
<dbReference type="InterPro" id="IPR006860">
    <property type="entry name" value="FecR"/>
</dbReference>
<name>A0A2A4F0M9_9BURK</name>
<dbReference type="Pfam" id="PF04773">
    <property type="entry name" value="FecR"/>
    <property type="match status" value="1"/>
</dbReference>
<gene>
    <name evidence="3" type="ORF">BZL54_30450</name>
</gene>
<dbReference type="InterPro" id="IPR018392">
    <property type="entry name" value="LysM"/>
</dbReference>
<accession>A0A2A4F0M9</accession>
<feature type="signal peptide" evidence="1">
    <location>
        <begin position="1"/>
        <end position="40"/>
    </location>
</feature>
<protein>
    <submittedName>
        <fullName evidence="3">Peptidase M23</fullName>
    </submittedName>
</protein>
<dbReference type="RefSeq" id="WP_084902288.1">
    <property type="nucleotide sequence ID" value="NZ_CP020737.1"/>
</dbReference>
<dbReference type="PIRSF" id="PIRSF029644">
    <property type="entry name" value="UCP029644"/>
    <property type="match status" value="1"/>
</dbReference>
<organism evidence="3 4">
    <name type="scientific">Burkholderia ubonensis subsp. mesacidophila</name>
    <dbReference type="NCBI Taxonomy" id="265293"/>
    <lineage>
        <taxon>Bacteria</taxon>
        <taxon>Pseudomonadati</taxon>
        <taxon>Pseudomonadota</taxon>
        <taxon>Betaproteobacteria</taxon>
        <taxon>Burkholderiales</taxon>
        <taxon>Burkholderiaceae</taxon>
        <taxon>Burkholderia</taxon>
        <taxon>Burkholderia cepacia complex</taxon>
    </lineage>
</organism>
<reference evidence="3 4" key="1">
    <citation type="submission" date="2017-01" db="EMBL/GenBank/DDBJ databases">
        <title>Whole-Genome Shotgun Sequencing of Two beta-Proteobacterial Species in Search of the Bulgecin Biosynthetic Cluster.</title>
        <authorList>
            <person name="Horsman M.E."/>
            <person name="Marous D.R."/>
            <person name="Li R."/>
            <person name="Oliver R.A."/>
            <person name="Byun B."/>
            <person name="Emrich S.J."/>
            <person name="Boggess B."/>
            <person name="Townsend C.A."/>
            <person name="Mobashery S."/>
        </authorList>
    </citation>
    <scope>NUCLEOTIDE SEQUENCE [LARGE SCALE GENOMIC DNA]</scope>
    <source>
        <strain evidence="3 4">ATCC 31433</strain>
    </source>
</reference>
<dbReference type="Gene3D" id="2.60.120.1440">
    <property type="match status" value="1"/>
</dbReference>
<dbReference type="SUPFAM" id="SSF54106">
    <property type="entry name" value="LysM domain"/>
    <property type="match status" value="1"/>
</dbReference>
<keyword evidence="1" id="KW-0732">Signal</keyword>
<proteinExistence type="predicted"/>
<feature type="chain" id="PRO_5012065208" evidence="1">
    <location>
        <begin position="41"/>
        <end position="460"/>
    </location>
</feature>
<dbReference type="Gene3D" id="3.10.350.10">
    <property type="entry name" value="LysM domain"/>
    <property type="match status" value="1"/>
</dbReference>
<dbReference type="AlphaFoldDB" id="A0A2A4F0M9"/>
<dbReference type="Pfam" id="PF01476">
    <property type="entry name" value="LysM"/>
    <property type="match status" value="1"/>
</dbReference>
<dbReference type="Proteomes" id="UP000217994">
    <property type="component" value="Unassembled WGS sequence"/>
</dbReference>
<dbReference type="InterPro" id="IPR036779">
    <property type="entry name" value="LysM_dom_sf"/>
</dbReference>